<dbReference type="PANTHER" id="PTHR34595:SF7">
    <property type="entry name" value="SLL1039 PROTEIN"/>
    <property type="match status" value="1"/>
</dbReference>
<dbReference type="RefSeq" id="WP_205212108.1">
    <property type="nucleotide sequence ID" value="NZ_JAFFZO010000042.1"/>
</dbReference>
<reference evidence="2 3" key="1">
    <citation type="submission" date="2021-02" db="EMBL/GenBank/DDBJ databases">
        <title>A novel species of genus Amphritea isolated from a fishpond in China.</title>
        <authorList>
            <person name="Lu H."/>
        </authorList>
    </citation>
    <scope>NUCLEOTIDE SEQUENCE [LARGE SCALE GENOMIC DNA]</scope>
    <source>
        <strain evidence="2 3">RP18W</strain>
    </source>
</reference>
<feature type="domain" description="DUF403" evidence="1">
    <location>
        <begin position="1"/>
        <end position="303"/>
    </location>
</feature>
<accession>A0ABS2WDQ1</accession>
<dbReference type="Proteomes" id="UP000760472">
    <property type="component" value="Unassembled WGS sequence"/>
</dbReference>
<dbReference type="Pfam" id="PF04168">
    <property type="entry name" value="Alpha-E"/>
    <property type="match status" value="1"/>
</dbReference>
<dbReference type="EMBL" id="JAFFZP010000051">
    <property type="protein sequence ID" value="MBN0989745.1"/>
    <property type="molecule type" value="Genomic_DNA"/>
</dbReference>
<organism evidence="2 3">
    <name type="scientific">Amphritea pacifica</name>
    <dbReference type="NCBI Taxonomy" id="2811233"/>
    <lineage>
        <taxon>Bacteria</taxon>
        <taxon>Pseudomonadati</taxon>
        <taxon>Pseudomonadota</taxon>
        <taxon>Gammaproteobacteria</taxon>
        <taxon>Oceanospirillales</taxon>
        <taxon>Oceanospirillaceae</taxon>
        <taxon>Amphritea</taxon>
    </lineage>
</organism>
<proteinExistence type="predicted"/>
<gene>
    <name evidence="2" type="ORF">JW498_20480</name>
</gene>
<keyword evidence="3" id="KW-1185">Reference proteome</keyword>
<protein>
    <submittedName>
        <fullName evidence="2">Alpha-E domain-containing protein</fullName>
    </submittedName>
</protein>
<dbReference type="InterPro" id="IPR051680">
    <property type="entry name" value="ATP-dep_Glu-Cys_Ligase-2"/>
</dbReference>
<evidence type="ECO:0000259" key="1">
    <source>
        <dbReference type="Pfam" id="PF04168"/>
    </source>
</evidence>
<sequence>MLSKVAERMYWFSRYIERAENTARMVGVYDNLLFDLPRSINISWFNLVVINSSEDVFNARYTVKDEKNVVKLLLADSTNPNSMSSSLLMARENVRTSRDVLPLPLWELINELCMYVSEHIRDGINRTNRHGFLDNVIKGCQQINGLLADNMSKDAAWQFIRLGRNLERADMASRILDAGITAQLSSSDVEQDLDPSQIIWGNVLRSCDGAMNYRRTMRATVEGTRVCQFLLHDKHFPRSITFCADQIAAAVDLLPACEIKELAKLKTLLAGEPGELDESFSDYLNDLQLSFANLHMQFGQCWFALNG</sequence>
<evidence type="ECO:0000313" key="2">
    <source>
        <dbReference type="EMBL" id="MBN0989745.1"/>
    </source>
</evidence>
<dbReference type="InterPro" id="IPR007296">
    <property type="entry name" value="DUF403"/>
</dbReference>
<evidence type="ECO:0000313" key="3">
    <source>
        <dbReference type="Proteomes" id="UP000760472"/>
    </source>
</evidence>
<comment type="caution">
    <text evidence="2">The sequence shown here is derived from an EMBL/GenBank/DDBJ whole genome shotgun (WGS) entry which is preliminary data.</text>
</comment>
<dbReference type="PANTHER" id="PTHR34595">
    <property type="entry name" value="BLR5612 PROTEIN"/>
    <property type="match status" value="1"/>
</dbReference>
<name>A0ABS2WDQ1_9GAMM</name>